<name>A0A9P6NKN7_9BASI</name>
<dbReference type="PROSITE" id="PS51384">
    <property type="entry name" value="FAD_FR"/>
    <property type="match status" value="1"/>
</dbReference>
<evidence type="ECO:0000313" key="10">
    <source>
        <dbReference type="EMBL" id="KAG0147719.1"/>
    </source>
</evidence>
<feature type="transmembrane region" description="Helical" evidence="8">
    <location>
        <begin position="172"/>
        <end position="191"/>
    </location>
</feature>
<evidence type="ECO:0000256" key="2">
    <source>
        <dbReference type="ARBA" id="ARBA00022692"/>
    </source>
</evidence>
<feature type="transmembrane region" description="Helical" evidence="8">
    <location>
        <begin position="16"/>
        <end position="36"/>
    </location>
</feature>
<reference evidence="10" key="1">
    <citation type="submission" date="2013-11" db="EMBL/GenBank/DDBJ databases">
        <title>Genome sequence of the fusiform rust pathogen reveals effectors for host alternation and coevolution with pine.</title>
        <authorList>
            <consortium name="DOE Joint Genome Institute"/>
            <person name="Smith K."/>
            <person name="Pendleton A."/>
            <person name="Kubisiak T."/>
            <person name="Anderson C."/>
            <person name="Salamov A."/>
            <person name="Aerts A."/>
            <person name="Riley R."/>
            <person name="Clum A."/>
            <person name="Lindquist E."/>
            <person name="Ence D."/>
            <person name="Campbell M."/>
            <person name="Kronenberg Z."/>
            <person name="Feau N."/>
            <person name="Dhillon B."/>
            <person name="Hamelin R."/>
            <person name="Burleigh J."/>
            <person name="Smith J."/>
            <person name="Yandell M."/>
            <person name="Nelson C."/>
            <person name="Grigoriev I."/>
            <person name="Davis J."/>
        </authorList>
    </citation>
    <scope>NUCLEOTIDE SEQUENCE</scope>
    <source>
        <strain evidence="10">G11</strain>
    </source>
</reference>
<comment type="subcellular location">
    <subcellularLocation>
        <location evidence="1">Membrane</location>
        <topology evidence="1">Multi-pass membrane protein</topology>
    </subcellularLocation>
</comment>
<gene>
    <name evidence="10" type="ORF">CROQUDRAFT_61327</name>
</gene>
<dbReference type="GO" id="GO:0043020">
    <property type="term" value="C:NADPH oxidase complex"/>
    <property type="evidence" value="ECO:0007669"/>
    <property type="project" value="TreeGrafter"/>
</dbReference>
<dbReference type="GO" id="GO:0042554">
    <property type="term" value="P:superoxide anion generation"/>
    <property type="evidence" value="ECO:0007669"/>
    <property type="project" value="TreeGrafter"/>
</dbReference>
<feature type="transmembrane region" description="Helical" evidence="8">
    <location>
        <begin position="145"/>
        <end position="165"/>
    </location>
</feature>
<dbReference type="SFLD" id="SFLDG01169">
    <property type="entry name" value="NADPH_oxidase_subgroup_(NOX)"/>
    <property type="match status" value="1"/>
</dbReference>
<evidence type="ECO:0000256" key="1">
    <source>
        <dbReference type="ARBA" id="ARBA00004141"/>
    </source>
</evidence>
<dbReference type="InterPro" id="IPR017938">
    <property type="entry name" value="Riboflavin_synthase-like_b-brl"/>
</dbReference>
<dbReference type="SFLD" id="SFLDS00052">
    <property type="entry name" value="Ferric_Reductase_Domain"/>
    <property type="match status" value="1"/>
</dbReference>
<dbReference type="Pfam" id="PF08030">
    <property type="entry name" value="NAD_binding_6"/>
    <property type="match status" value="1"/>
</dbReference>
<dbReference type="FunFam" id="2.40.30.10:FF:000091">
    <property type="entry name" value="NADPH oxidase (NoxA), putative"/>
    <property type="match status" value="1"/>
</dbReference>
<evidence type="ECO:0000256" key="8">
    <source>
        <dbReference type="SAM" id="Phobius"/>
    </source>
</evidence>
<keyword evidence="4 8" id="KW-1133">Transmembrane helix</keyword>
<dbReference type="Pfam" id="PF08022">
    <property type="entry name" value="FAD_binding_8"/>
    <property type="match status" value="1"/>
</dbReference>
<dbReference type="GO" id="GO:0006811">
    <property type="term" value="P:monoatomic ion transport"/>
    <property type="evidence" value="ECO:0007669"/>
    <property type="project" value="UniProtKB-KW"/>
</dbReference>
<evidence type="ECO:0000256" key="7">
    <source>
        <dbReference type="ARBA" id="ARBA00023136"/>
    </source>
</evidence>
<dbReference type="PANTHER" id="PTHR11972:SF39">
    <property type="entry name" value="FAD-BINDING FR-TYPE DOMAIN-CONTAINING PROTEIN"/>
    <property type="match status" value="1"/>
</dbReference>
<keyword evidence="5" id="KW-0560">Oxidoreductase</keyword>
<dbReference type="CDD" id="cd06186">
    <property type="entry name" value="NOX_Duox_like_FAD_NADP"/>
    <property type="match status" value="1"/>
</dbReference>
<evidence type="ECO:0000256" key="6">
    <source>
        <dbReference type="ARBA" id="ARBA00023065"/>
    </source>
</evidence>
<dbReference type="InterPro" id="IPR013130">
    <property type="entry name" value="Fe3_Rdtase_TM_dom"/>
</dbReference>
<dbReference type="Pfam" id="PF01794">
    <property type="entry name" value="Ferric_reduct"/>
    <property type="match status" value="1"/>
</dbReference>
<dbReference type="SUPFAM" id="SSF52343">
    <property type="entry name" value="Ferredoxin reductase-like, C-terminal NADP-linked domain"/>
    <property type="match status" value="1"/>
</dbReference>
<evidence type="ECO:0000313" key="11">
    <source>
        <dbReference type="Proteomes" id="UP000886653"/>
    </source>
</evidence>
<protein>
    <recommendedName>
        <fullName evidence="9">FAD-binding FR-type domain-containing protein</fullName>
    </recommendedName>
</protein>
<comment type="caution">
    <text evidence="10">The sequence shown here is derived from an EMBL/GenBank/DDBJ whole genome shotgun (WGS) entry which is preliminary data.</text>
</comment>
<dbReference type="InterPro" id="IPR017927">
    <property type="entry name" value="FAD-bd_FR_type"/>
</dbReference>
<dbReference type="PANTHER" id="PTHR11972">
    <property type="entry name" value="NADPH OXIDASE"/>
    <property type="match status" value="1"/>
</dbReference>
<dbReference type="GO" id="GO:0016175">
    <property type="term" value="F:superoxide-generating NAD(P)H oxidase activity"/>
    <property type="evidence" value="ECO:0007669"/>
    <property type="project" value="TreeGrafter"/>
</dbReference>
<dbReference type="SFLD" id="SFLDG01168">
    <property type="entry name" value="Ferric_reductase_subgroup_(FRE"/>
    <property type="match status" value="1"/>
</dbReference>
<keyword evidence="11" id="KW-1185">Reference proteome</keyword>
<dbReference type="AlphaFoldDB" id="A0A9P6NKN7"/>
<sequence>MGCLAFIKREFTGRRLVFNVIWHGIHFALFAFGWIAQKSNQKLAILNLLQYSVWTSRGAGLCLAFDGAVMFLPLCRKTIAFLRPSFRGLMPLDENIWFHRQAAYTCIFYSFIHVTAHYVNMLNVERTQVRPNTAVGIMYTETGPFTGHVMVFILVIMATTAHHSIRKQCFEAFWYTHQLAIFWAIAFYSHASGCFVRGAMPGEKVHCIGFNSITYAVYGGVIYCLERVWREISSRRQTEVLGVLLHPSGTMDIRFRKPSFKYVPGQWIYLQMPEVSNWQWHPFTISSAPDDPYISIHVRQVGDFTRAVGRRLGATPKLVAQISKVANQGIKGKNARNGRSVDITTVKSPKLPVIRIDGPYGAPAEDVFNFEFVILIGAGIGVTPFASILKNIYYMQKKGNLNILRKVQFIWLNKHAAAVGWFQELLQNLEESIQSSDLLQIDMYLTGVLDIDTAQNVALNDVGAEYDALTGLKSRTHFGRPVWDKDVFLPAGQLINSGHHAGLQPKTKRKVGVFYCGPSDLARTLKSECKKHSTNTYTFEFYKEHF</sequence>
<accession>A0A9P6NKN7</accession>
<evidence type="ECO:0000259" key="9">
    <source>
        <dbReference type="PROSITE" id="PS51384"/>
    </source>
</evidence>
<dbReference type="GO" id="GO:0006952">
    <property type="term" value="P:defense response"/>
    <property type="evidence" value="ECO:0007669"/>
    <property type="project" value="TreeGrafter"/>
</dbReference>
<feature type="transmembrane region" description="Helical" evidence="8">
    <location>
        <begin position="96"/>
        <end position="119"/>
    </location>
</feature>
<keyword evidence="2 8" id="KW-0812">Transmembrane</keyword>
<dbReference type="Gene3D" id="3.40.50.80">
    <property type="entry name" value="Nucleotide-binding domain of ferredoxin-NADP reductase (FNR) module"/>
    <property type="match status" value="1"/>
</dbReference>
<dbReference type="Proteomes" id="UP000886653">
    <property type="component" value="Unassembled WGS sequence"/>
</dbReference>
<keyword evidence="3" id="KW-0249">Electron transport</keyword>
<dbReference type="SUPFAM" id="SSF63380">
    <property type="entry name" value="Riboflavin synthase domain-like"/>
    <property type="match status" value="1"/>
</dbReference>
<dbReference type="InterPro" id="IPR050369">
    <property type="entry name" value="RBOH/FRE"/>
</dbReference>
<evidence type="ECO:0000256" key="3">
    <source>
        <dbReference type="ARBA" id="ARBA00022982"/>
    </source>
</evidence>
<keyword evidence="6" id="KW-0813">Transport</keyword>
<feature type="transmembrane region" description="Helical" evidence="8">
    <location>
        <begin position="56"/>
        <end position="75"/>
    </location>
</feature>
<dbReference type="EMBL" id="MU167244">
    <property type="protein sequence ID" value="KAG0147719.1"/>
    <property type="molecule type" value="Genomic_DNA"/>
</dbReference>
<dbReference type="OrthoDB" id="167398at2759"/>
<evidence type="ECO:0000256" key="5">
    <source>
        <dbReference type="ARBA" id="ARBA00023002"/>
    </source>
</evidence>
<keyword evidence="6" id="KW-0406">Ion transport</keyword>
<keyword evidence="7 8" id="KW-0472">Membrane</keyword>
<dbReference type="InterPro" id="IPR013121">
    <property type="entry name" value="Fe_red_NAD-bd_6"/>
</dbReference>
<organism evidence="10 11">
    <name type="scientific">Cronartium quercuum f. sp. fusiforme G11</name>
    <dbReference type="NCBI Taxonomy" id="708437"/>
    <lineage>
        <taxon>Eukaryota</taxon>
        <taxon>Fungi</taxon>
        <taxon>Dikarya</taxon>
        <taxon>Basidiomycota</taxon>
        <taxon>Pucciniomycotina</taxon>
        <taxon>Pucciniomycetes</taxon>
        <taxon>Pucciniales</taxon>
        <taxon>Coleosporiaceae</taxon>
        <taxon>Cronartium</taxon>
    </lineage>
</organism>
<feature type="domain" description="FAD-binding FR-type" evidence="9">
    <location>
        <begin position="233"/>
        <end position="366"/>
    </location>
</feature>
<dbReference type="InterPro" id="IPR039261">
    <property type="entry name" value="FNR_nucleotide-bd"/>
</dbReference>
<proteinExistence type="predicted"/>
<dbReference type="InterPro" id="IPR013112">
    <property type="entry name" value="FAD-bd_8"/>
</dbReference>
<dbReference type="Gene3D" id="2.40.30.10">
    <property type="entry name" value="Translation factors"/>
    <property type="match status" value="1"/>
</dbReference>
<evidence type="ECO:0000256" key="4">
    <source>
        <dbReference type="ARBA" id="ARBA00022989"/>
    </source>
</evidence>